<reference evidence="2 3" key="1">
    <citation type="submission" date="2021-06" db="EMBL/GenBank/DDBJ databases">
        <title>Gemonas diversity in paddy soil.</title>
        <authorList>
            <person name="Liu G."/>
        </authorList>
    </citation>
    <scope>NUCLEOTIDE SEQUENCE [LARGE SCALE GENOMIC DNA]</scope>
    <source>
        <strain evidence="2 3">RG29</strain>
    </source>
</reference>
<accession>A0ABX8JPE8</accession>
<dbReference type="InterPro" id="IPR052514">
    <property type="entry name" value="SAM-dependent_MTase"/>
</dbReference>
<dbReference type="PANTHER" id="PTHR34203:SF15">
    <property type="entry name" value="SLL1173 PROTEIN"/>
    <property type="match status" value="1"/>
</dbReference>
<dbReference type="InterPro" id="IPR006342">
    <property type="entry name" value="FkbM_mtfrase"/>
</dbReference>
<gene>
    <name evidence="2" type="ORF">KP005_07040</name>
</gene>
<dbReference type="Proteomes" id="UP000683493">
    <property type="component" value="Chromosome"/>
</dbReference>
<keyword evidence="2" id="KW-0808">Transferase</keyword>
<dbReference type="NCBIfam" id="TIGR01444">
    <property type="entry name" value="fkbM_fam"/>
    <property type="match status" value="1"/>
</dbReference>
<dbReference type="GO" id="GO:0008168">
    <property type="term" value="F:methyltransferase activity"/>
    <property type="evidence" value="ECO:0007669"/>
    <property type="project" value="UniProtKB-KW"/>
</dbReference>
<sequence>MSATLRMLKWSLSLDRQLIFAVGGVPLSAKLSLLFHKYLRYLAGRLGVGGGRAKSLMVFGRRFCYNEPLAVASLQRVYCAAHGLRDLLPERPVVLDVGANIGQFNFFSSHYLAARRVISIEPDPGSFELLAANALRSSDCRRCAVSDQEGEVLFHVACESTQLSSYLPQPDAGYRDSYPVPARTLDGIAEELEVGEIDLLKIDTEGSEYDVLKSAEEVLSRTRLVLIEMSVFRECSGNLFRIGSFLEERGFRLVHLAAGEEGRPRDLDALFQRA</sequence>
<evidence type="ECO:0000313" key="3">
    <source>
        <dbReference type="Proteomes" id="UP000683493"/>
    </source>
</evidence>
<keyword evidence="3" id="KW-1185">Reference proteome</keyword>
<feature type="domain" description="Methyltransferase FkbM" evidence="1">
    <location>
        <begin position="96"/>
        <end position="253"/>
    </location>
</feature>
<organism evidence="2 3">
    <name type="scientific">Geomonas diazotrophica</name>
    <dbReference type="NCBI Taxonomy" id="2843197"/>
    <lineage>
        <taxon>Bacteria</taxon>
        <taxon>Pseudomonadati</taxon>
        <taxon>Thermodesulfobacteriota</taxon>
        <taxon>Desulfuromonadia</taxon>
        <taxon>Geobacterales</taxon>
        <taxon>Geobacteraceae</taxon>
        <taxon>Geomonas</taxon>
    </lineage>
</organism>
<name>A0ABX8JPE8_9BACT</name>
<proteinExistence type="predicted"/>
<keyword evidence="2" id="KW-0489">Methyltransferase</keyword>
<protein>
    <submittedName>
        <fullName evidence="2">FkbM family methyltransferase</fullName>
    </submittedName>
</protein>
<dbReference type="GO" id="GO:0032259">
    <property type="term" value="P:methylation"/>
    <property type="evidence" value="ECO:0007669"/>
    <property type="project" value="UniProtKB-KW"/>
</dbReference>
<evidence type="ECO:0000313" key="2">
    <source>
        <dbReference type="EMBL" id="QWV99031.1"/>
    </source>
</evidence>
<dbReference type="Pfam" id="PF05050">
    <property type="entry name" value="Methyltransf_21"/>
    <property type="match status" value="1"/>
</dbReference>
<dbReference type="PANTHER" id="PTHR34203">
    <property type="entry name" value="METHYLTRANSFERASE, FKBM FAMILY PROTEIN"/>
    <property type="match status" value="1"/>
</dbReference>
<dbReference type="EMBL" id="CP076724">
    <property type="protein sequence ID" value="QWV99031.1"/>
    <property type="molecule type" value="Genomic_DNA"/>
</dbReference>
<evidence type="ECO:0000259" key="1">
    <source>
        <dbReference type="Pfam" id="PF05050"/>
    </source>
</evidence>